<sequence length="388" mass="44489">MKKHKKICFFILLTLLLNITGCTVYTEINNLPLILGVSIDKKNNDKYILTVEVFKPAVSSKEKNTEINTEILQAEGLTILDAIRNLVIKLGKRAYWTHLKVFIISKNIADEGISPILDMFNRNAHIRKEFPVLIANDENAYDIFYKGKEKLKEPVSIFLNDTVKSVDKVSKYDYVKFYELIDDISSEGQNLVLPLINMDSMEDEKIPLVYGLAVFKKDKMVGILDSNESKTLRLIKNKEKGGALIVQWSENNEQQNVTLGIIKSKTKLQLLYDEKNLNINIKTTSITEIVEIMNYKIDVLEENGRENLKKEAENKIKKDIETLLFKLQHELECDAIGIGKNIKEKHPNVWKKYENNWSNAFVSIQFNISVDVEIKGTASISEQLKVED</sequence>
<dbReference type="RefSeq" id="WP_216457702.1">
    <property type="nucleotide sequence ID" value="NZ_JAHLQL010000006.1"/>
</dbReference>
<keyword evidence="3" id="KW-0309">Germination</keyword>
<evidence type="ECO:0000313" key="10">
    <source>
        <dbReference type="EMBL" id="MBU5593012.1"/>
    </source>
</evidence>
<keyword evidence="11" id="KW-1185">Reference proteome</keyword>
<keyword evidence="5" id="KW-0472">Membrane</keyword>
<comment type="subcellular location">
    <subcellularLocation>
        <location evidence="1">Membrane</location>
        <topology evidence="1">Lipid-anchor</topology>
    </subcellularLocation>
</comment>
<feature type="domain" description="Spore germination GerAC-like C-terminal" evidence="8">
    <location>
        <begin position="211"/>
        <end position="377"/>
    </location>
</feature>
<dbReference type="NCBIfam" id="TIGR02887">
    <property type="entry name" value="spore_ger_x_C"/>
    <property type="match status" value="1"/>
</dbReference>
<evidence type="ECO:0000259" key="9">
    <source>
        <dbReference type="Pfam" id="PF25198"/>
    </source>
</evidence>
<proteinExistence type="inferred from homology"/>
<comment type="caution">
    <text evidence="10">The sequence shown here is derived from an EMBL/GenBank/DDBJ whole genome shotgun (WGS) entry which is preliminary data.</text>
</comment>
<feature type="domain" description="Spore germination protein N-terminal" evidence="9">
    <location>
        <begin position="25"/>
        <end position="197"/>
    </location>
</feature>
<dbReference type="PANTHER" id="PTHR35789:SF1">
    <property type="entry name" value="SPORE GERMINATION PROTEIN B3"/>
    <property type="match status" value="1"/>
</dbReference>
<keyword evidence="6" id="KW-0564">Palmitate</keyword>
<name>A0ABS6F3C4_9CLOT</name>
<protein>
    <submittedName>
        <fullName evidence="10">Ger(X)C family spore germination protein</fullName>
    </submittedName>
</protein>
<accession>A0ABS6F3C4</accession>
<dbReference type="InterPro" id="IPR008844">
    <property type="entry name" value="Spore_GerAC-like"/>
</dbReference>
<organism evidence="10 11">
    <name type="scientific">Clostridium simiarum</name>
    <dbReference type="NCBI Taxonomy" id="2841506"/>
    <lineage>
        <taxon>Bacteria</taxon>
        <taxon>Bacillati</taxon>
        <taxon>Bacillota</taxon>
        <taxon>Clostridia</taxon>
        <taxon>Eubacteriales</taxon>
        <taxon>Clostridiaceae</taxon>
        <taxon>Clostridium</taxon>
    </lineage>
</organism>
<dbReference type="Pfam" id="PF25198">
    <property type="entry name" value="Spore_GerAC_N"/>
    <property type="match status" value="1"/>
</dbReference>
<evidence type="ECO:0000256" key="7">
    <source>
        <dbReference type="ARBA" id="ARBA00023288"/>
    </source>
</evidence>
<evidence type="ECO:0000256" key="5">
    <source>
        <dbReference type="ARBA" id="ARBA00023136"/>
    </source>
</evidence>
<dbReference type="PANTHER" id="PTHR35789">
    <property type="entry name" value="SPORE GERMINATION PROTEIN B3"/>
    <property type="match status" value="1"/>
</dbReference>
<dbReference type="EMBL" id="JAHLQL010000006">
    <property type="protein sequence ID" value="MBU5593012.1"/>
    <property type="molecule type" value="Genomic_DNA"/>
</dbReference>
<evidence type="ECO:0000256" key="4">
    <source>
        <dbReference type="ARBA" id="ARBA00022729"/>
    </source>
</evidence>
<gene>
    <name evidence="10" type="ORF">KQI89_14770</name>
</gene>
<evidence type="ECO:0000256" key="2">
    <source>
        <dbReference type="ARBA" id="ARBA00007886"/>
    </source>
</evidence>
<dbReference type="InterPro" id="IPR057336">
    <property type="entry name" value="GerAC_N"/>
</dbReference>
<evidence type="ECO:0000256" key="3">
    <source>
        <dbReference type="ARBA" id="ARBA00022544"/>
    </source>
</evidence>
<dbReference type="Proteomes" id="UP000736583">
    <property type="component" value="Unassembled WGS sequence"/>
</dbReference>
<reference evidence="10 11" key="1">
    <citation type="submission" date="2021-06" db="EMBL/GenBank/DDBJ databases">
        <authorList>
            <person name="Sun Q."/>
            <person name="Li D."/>
        </authorList>
    </citation>
    <scope>NUCLEOTIDE SEQUENCE [LARGE SCALE GENOMIC DNA]</scope>
    <source>
        <strain evidence="10 11">MSJ-4</strain>
    </source>
</reference>
<evidence type="ECO:0000259" key="8">
    <source>
        <dbReference type="Pfam" id="PF05504"/>
    </source>
</evidence>
<keyword evidence="4" id="KW-0732">Signal</keyword>
<keyword evidence="7" id="KW-0449">Lipoprotein</keyword>
<comment type="similarity">
    <text evidence="2">Belongs to the GerABKC lipoprotein family.</text>
</comment>
<evidence type="ECO:0000313" key="11">
    <source>
        <dbReference type="Proteomes" id="UP000736583"/>
    </source>
</evidence>
<dbReference type="Pfam" id="PF05504">
    <property type="entry name" value="Spore_GerAC"/>
    <property type="match status" value="1"/>
</dbReference>
<evidence type="ECO:0000256" key="1">
    <source>
        <dbReference type="ARBA" id="ARBA00004635"/>
    </source>
</evidence>
<dbReference type="InterPro" id="IPR046953">
    <property type="entry name" value="Spore_GerAC-like_C"/>
</dbReference>
<evidence type="ECO:0000256" key="6">
    <source>
        <dbReference type="ARBA" id="ARBA00023139"/>
    </source>
</evidence>